<comment type="caution">
    <text evidence="6">The sequence shown here is derived from an EMBL/GenBank/DDBJ whole genome shotgun (WGS) entry which is preliminary data.</text>
</comment>
<gene>
    <name evidence="6" type="ORF">DUU06_22915</name>
</gene>
<dbReference type="EMBL" id="AAGVVM010000065">
    <property type="protein sequence ID" value="EBS5460453.1"/>
    <property type="molecule type" value="Genomic_DNA"/>
</dbReference>
<dbReference type="Pfam" id="PF00872">
    <property type="entry name" value="Transposase_mut"/>
    <property type="match status" value="1"/>
</dbReference>
<dbReference type="AlphaFoldDB" id="A0A5V0BD35"/>
<dbReference type="GO" id="GO:0004803">
    <property type="term" value="F:transposase activity"/>
    <property type="evidence" value="ECO:0007669"/>
    <property type="project" value="InterPro"/>
</dbReference>
<reference evidence="6" key="1">
    <citation type="submission" date="2018-07" db="EMBL/GenBank/DDBJ databases">
        <authorList>
            <person name="Ashton P.M."/>
            <person name="Dallman T."/>
            <person name="Nair S."/>
            <person name="De Pinna E."/>
            <person name="Peters T."/>
            <person name="Grant K."/>
        </authorList>
    </citation>
    <scope>NUCLEOTIDE SEQUENCE</scope>
    <source>
        <strain evidence="6">245081</strain>
    </source>
</reference>
<dbReference type="GO" id="GO:0006313">
    <property type="term" value="P:DNA transposition"/>
    <property type="evidence" value="ECO:0007669"/>
    <property type="project" value="InterPro"/>
</dbReference>
<dbReference type="InterPro" id="IPR001207">
    <property type="entry name" value="Transposase_mutator"/>
</dbReference>
<evidence type="ECO:0000313" key="6">
    <source>
        <dbReference type="EMBL" id="EBS5460453.1"/>
    </source>
</evidence>
<keyword evidence="5" id="KW-0233">DNA recombination</keyword>
<keyword evidence="4" id="KW-0238">DNA-binding</keyword>
<comment type="function">
    <text evidence="1">Required for the transposition of the insertion element.</text>
</comment>
<accession>A0A5V0BD35</accession>
<dbReference type="GO" id="GO:0003677">
    <property type="term" value="F:DNA binding"/>
    <property type="evidence" value="ECO:0007669"/>
    <property type="project" value="UniProtKB-KW"/>
</dbReference>
<evidence type="ECO:0000256" key="1">
    <source>
        <dbReference type="ARBA" id="ARBA00002190"/>
    </source>
</evidence>
<evidence type="ECO:0000256" key="4">
    <source>
        <dbReference type="ARBA" id="ARBA00023125"/>
    </source>
</evidence>
<sequence>MEKVYSFVWPDAIDYKIREDGHYQIKIVYTVLVLHLEGKQDVLGLYQS</sequence>
<evidence type="ECO:0000256" key="3">
    <source>
        <dbReference type="ARBA" id="ARBA00022578"/>
    </source>
</evidence>
<organism evidence="6">
    <name type="scientific">Salmonella enteritidis</name>
    <dbReference type="NCBI Taxonomy" id="149539"/>
    <lineage>
        <taxon>Bacteria</taxon>
        <taxon>Pseudomonadati</taxon>
        <taxon>Pseudomonadota</taxon>
        <taxon>Gammaproteobacteria</taxon>
        <taxon>Enterobacterales</taxon>
        <taxon>Enterobacteriaceae</taxon>
        <taxon>Salmonella</taxon>
    </lineage>
</organism>
<keyword evidence="3" id="KW-0815">Transposition</keyword>
<evidence type="ECO:0000256" key="5">
    <source>
        <dbReference type="ARBA" id="ARBA00023172"/>
    </source>
</evidence>
<evidence type="ECO:0000256" key="2">
    <source>
        <dbReference type="ARBA" id="ARBA00010961"/>
    </source>
</evidence>
<proteinExistence type="inferred from homology"/>
<protein>
    <recommendedName>
        <fullName evidence="7">Transposase</fullName>
    </recommendedName>
</protein>
<evidence type="ECO:0008006" key="7">
    <source>
        <dbReference type="Google" id="ProtNLM"/>
    </source>
</evidence>
<comment type="similarity">
    <text evidence="2">Belongs to the transposase mutator family.</text>
</comment>
<name>A0A5V0BD35_SALEN</name>